<dbReference type="Pfam" id="PF01841">
    <property type="entry name" value="Transglut_core"/>
    <property type="match status" value="1"/>
</dbReference>
<dbReference type="Proteomes" id="UP000003250">
    <property type="component" value="Unassembled WGS sequence"/>
</dbReference>
<proteinExistence type="predicted"/>
<accession>H0HVI5</accession>
<dbReference type="SUPFAM" id="SSF54001">
    <property type="entry name" value="Cysteine proteinases"/>
    <property type="match status" value="1"/>
</dbReference>
<dbReference type="AlphaFoldDB" id="H0HVI5"/>
<reference evidence="2 3" key="1">
    <citation type="journal article" date="2012" name="J. Bacteriol.">
        <title>Draft Genome Sequence of Mesorhizobium alhagi CCNWXJ12-2T, a Novel Salt-Resistant Species Isolated from the Desert of Northwestern China.</title>
        <authorList>
            <person name="Zhou M."/>
            <person name="Chen W."/>
            <person name="Chen H."/>
            <person name="Wei G."/>
        </authorList>
    </citation>
    <scope>NUCLEOTIDE SEQUENCE [LARGE SCALE GENOMIC DNA]</scope>
    <source>
        <strain evidence="2 3">CCNWXJ12-2</strain>
    </source>
</reference>
<dbReference type="PANTHER" id="PTHR33490">
    <property type="entry name" value="BLR5614 PROTEIN-RELATED"/>
    <property type="match status" value="1"/>
</dbReference>
<sequence>MAGGPMRLKITHRTEYRYDFPIQYGLQRLKLMPNGGACQSVQSWSLNIEGAREEVRFTDQFGNDTRLVSMEGEPHIVSVEAAGEVLTHNKAGVTGAHQGFAPLWLFERQTPLTEAGEGIRDLAASISGGSDIERLHRLMNVIGERVVYTAGVTDAATTAEAALTLKSGVCQDHAHIFISAARLLGFPARYVSGYLMMDTATEQAASHAWAEAHVKSLGWVAFDAANGISPDERYVRLATGRDYRDAAPVSGIRIGQAAEQLAVRITVEQ</sequence>
<keyword evidence="3" id="KW-1185">Reference proteome</keyword>
<protein>
    <submittedName>
        <fullName evidence="2">Transglutaminase</fullName>
    </submittedName>
</protein>
<feature type="domain" description="Transglutaminase-like" evidence="1">
    <location>
        <begin position="162"/>
        <end position="226"/>
    </location>
</feature>
<dbReference type="Gene3D" id="3.10.620.30">
    <property type="match status" value="1"/>
</dbReference>
<dbReference type="InterPro" id="IPR002931">
    <property type="entry name" value="Transglutaminase-like"/>
</dbReference>
<evidence type="ECO:0000313" key="2">
    <source>
        <dbReference type="EMBL" id="EHK55333.1"/>
    </source>
</evidence>
<dbReference type="PANTHER" id="PTHR33490:SF6">
    <property type="entry name" value="SLL1049 PROTEIN"/>
    <property type="match status" value="1"/>
</dbReference>
<dbReference type="EMBL" id="AHAM01000172">
    <property type="protein sequence ID" value="EHK55333.1"/>
    <property type="molecule type" value="Genomic_DNA"/>
</dbReference>
<dbReference type="InterPro" id="IPR038765">
    <property type="entry name" value="Papain-like_cys_pep_sf"/>
</dbReference>
<evidence type="ECO:0000259" key="1">
    <source>
        <dbReference type="SMART" id="SM00460"/>
    </source>
</evidence>
<dbReference type="InterPro" id="IPR013589">
    <property type="entry name" value="Bac_transglu_N"/>
</dbReference>
<gene>
    <name evidence="2" type="ORF">MAXJ12_20960</name>
</gene>
<organism evidence="2 3">
    <name type="scientific">Mesorhizobium alhagi CCNWXJ12-2</name>
    <dbReference type="NCBI Taxonomy" id="1107882"/>
    <lineage>
        <taxon>Bacteria</taxon>
        <taxon>Pseudomonadati</taxon>
        <taxon>Pseudomonadota</taxon>
        <taxon>Alphaproteobacteria</taxon>
        <taxon>Hyphomicrobiales</taxon>
        <taxon>Phyllobacteriaceae</taxon>
        <taxon>Allomesorhizobium</taxon>
    </lineage>
</organism>
<dbReference type="PATRIC" id="fig|1107882.3.peg.4093"/>
<dbReference type="Pfam" id="PF08379">
    <property type="entry name" value="Bact_transglu_N"/>
    <property type="match status" value="1"/>
</dbReference>
<evidence type="ECO:0000313" key="3">
    <source>
        <dbReference type="Proteomes" id="UP000003250"/>
    </source>
</evidence>
<name>H0HVI5_9HYPH</name>
<dbReference type="SMART" id="SM00460">
    <property type="entry name" value="TGc"/>
    <property type="match status" value="1"/>
</dbReference>